<dbReference type="AlphaFoldDB" id="A0A3N9U6W4"/>
<dbReference type="RefSeq" id="WP_124766758.1">
    <property type="nucleotide sequence ID" value="NZ_JAFBDY010000028.1"/>
</dbReference>
<reference evidence="3 4" key="1">
    <citation type="journal article" date="2013" name="J. Microbiol.">
        <title>Lysinibacillus chungkukjangi sp. nov., isolated from Chungkukjang, Korean fermented soybean food.</title>
        <authorList>
            <person name="Kim S.J."/>
            <person name="Jang Y.H."/>
            <person name="Hamada M."/>
            <person name="Ahn J.H."/>
            <person name="Weon H.Y."/>
            <person name="Suzuki K."/>
            <person name="Whang K.S."/>
            <person name="Kwon S.W."/>
        </authorList>
    </citation>
    <scope>NUCLEOTIDE SEQUENCE [LARGE SCALE GENOMIC DNA]</scope>
    <source>
        <strain evidence="3 4">MCCC 1A12701</strain>
    </source>
</reference>
<feature type="region of interest" description="Disordered" evidence="1">
    <location>
        <begin position="25"/>
        <end position="128"/>
    </location>
</feature>
<name>A0A3N9U6W4_9BACI</name>
<sequence length="128" mass="13804">MKRFAIPFSILLAAFLVGCNTNNAVENDTNESGEVINEDVNDDTQNDGTNNAGTDVMDENAQNEMNQDGTVDQNGNSIQEDVNNNNNTNGSAINGGIEESVTNPKDVETGDVDENREDMSAPKIENNH</sequence>
<accession>A0A3N9U6W4</accession>
<evidence type="ECO:0000256" key="1">
    <source>
        <dbReference type="SAM" id="MobiDB-lite"/>
    </source>
</evidence>
<feature type="compositionally biased region" description="Polar residues" evidence="1">
    <location>
        <begin position="60"/>
        <end position="82"/>
    </location>
</feature>
<comment type="caution">
    <text evidence="3">The sequence shown here is derived from an EMBL/GenBank/DDBJ whole genome shotgun (WGS) entry which is preliminary data.</text>
</comment>
<gene>
    <name evidence="3" type="ORF">EBB45_18155</name>
</gene>
<dbReference type="PROSITE" id="PS51257">
    <property type="entry name" value="PROKAR_LIPOPROTEIN"/>
    <property type="match status" value="1"/>
</dbReference>
<dbReference type="Proteomes" id="UP000274033">
    <property type="component" value="Unassembled WGS sequence"/>
</dbReference>
<protein>
    <submittedName>
        <fullName evidence="3">Uncharacterized protein</fullName>
    </submittedName>
</protein>
<feature type="compositionally biased region" description="Acidic residues" evidence="1">
    <location>
        <begin position="28"/>
        <end position="45"/>
    </location>
</feature>
<keyword evidence="2" id="KW-0732">Signal</keyword>
<feature type="signal peptide" evidence="2">
    <location>
        <begin position="1"/>
        <end position="24"/>
    </location>
</feature>
<dbReference type="OrthoDB" id="9181810at2"/>
<feature type="compositionally biased region" description="Basic and acidic residues" evidence="1">
    <location>
        <begin position="117"/>
        <end position="128"/>
    </location>
</feature>
<evidence type="ECO:0000313" key="4">
    <source>
        <dbReference type="Proteomes" id="UP000274033"/>
    </source>
</evidence>
<dbReference type="EMBL" id="RRCT01000027">
    <property type="protein sequence ID" value="RQW72344.1"/>
    <property type="molecule type" value="Genomic_DNA"/>
</dbReference>
<feature type="chain" id="PRO_5018268062" evidence="2">
    <location>
        <begin position="25"/>
        <end position="128"/>
    </location>
</feature>
<evidence type="ECO:0000256" key="2">
    <source>
        <dbReference type="SAM" id="SignalP"/>
    </source>
</evidence>
<proteinExistence type="predicted"/>
<keyword evidence="4" id="KW-1185">Reference proteome</keyword>
<evidence type="ECO:0000313" key="3">
    <source>
        <dbReference type="EMBL" id="RQW72344.1"/>
    </source>
</evidence>
<organism evidence="3 4">
    <name type="scientific">Lysinibacillus composti</name>
    <dbReference type="NCBI Taxonomy" id="720633"/>
    <lineage>
        <taxon>Bacteria</taxon>
        <taxon>Bacillati</taxon>
        <taxon>Bacillota</taxon>
        <taxon>Bacilli</taxon>
        <taxon>Bacillales</taxon>
        <taxon>Bacillaceae</taxon>
        <taxon>Lysinibacillus</taxon>
    </lineage>
</organism>
<feature type="compositionally biased region" description="Low complexity" evidence="1">
    <location>
        <begin position="83"/>
        <end position="96"/>
    </location>
</feature>